<dbReference type="RefSeq" id="WP_264327470.1">
    <property type="nucleotide sequence ID" value="NZ_JADEXQ010000116.1"/>
</dbReference>
<feature type="binding site" evidence="9">
    <location>
        <position position="126"/>
    </location>
    <ligand>
        <name>L-histidine</name>
        <dbReference type="ChEBI" id="CHEBI:57595"/>
    </ligand>
</feature>
<feature type="domain" description="Class II Histidinyl-tRNA synthetase (HisRS)-like catalytic core" evidence="10">
    <location>
        <begin position="8"/>
        <end position="325"/>
    </location>
</feature>
<evidence type="ECO:0000256" key="1">
    <source>
        <dbReference type="ARBA" id="ARBA00004496"/>
    </source>
</evidence>
<evidence type="ECO:0000313" key="11">
    <source>
        <dbReference type="EMBL" id="MBE9032650.1"/>
    </source>
</evidence>
<keyword evidence="11" id="KW-0808">Transferase</keyword>
<keyword evidence="12" id="KW-1185">Reference proteome</keyword>
<dbReference type="NCBIfam" id="NF008940">
    <property type="entry name" value="PRK12292.2-3"/>
    <property type="match status" value="1"/>
</dbReference>
<feature type="binding site" evidence="9">
    <location>
        <position position="122"/>
    </location>
    <ligand>
        <name>L-histidine</name>
        <dbReference type="ChEBI" id="CHEBI:57595"/>
    </ligand>
</feature>
<comment type="subcellular location">
    <subcellularLocation>
        <location evidence="1 8">Cytoplasm</location>
    </subcellularLocation>
</comment>
<dbReference type="HAMAP" id="MF_00125">
    <property type="entry name" value="HisZ"/>
    <property type="match status" value="1"/>
</dbReference>
<feature type="binding site" evidence="9">
    <location>
        <position position="108"/>
    </location>
    <ligand>
        <name>L-histidine</name>
        <dbReference type="ChEBI" id="CHEBI:57595"/>
    </ligand>
</feature>
<comment type="pathway">
    <text evidence="2 8">Amino-acid biosynthesis; L-histidine biosynthesis; L-histidine from 5-phospho-alpha-D-ribose 1-diphosphate: step 1/9.</text>
</comment>
<evidence type="ECO:0000313" key="12">
    <source>
        <dbReference type="Proteomes" id="UP000625316"/>
    </source>
</evidence>
<dbReference type="EMBL" id="JADEXQ010000116">
    <property type="protein sequence ID" value="MBE9032650.1"/>
    <property type="molecule type" value="Genomic_DNA"/>
</dbReference>
<reference evidence="11" key="1">
    <citation type="submission" date="2020-10" db="EMBL/GenBank/DDBJ databases">
        <authorList>
            <person name="Castelo-Branco R."/>
            <person name="Eusebio N."/>
            <person name="Adriana R."/>
            <person name="Vieira A."/>
            <person name="Brugerolle De Fraissinette N."/>
            <person name="Rezende De Castro R."/>
            <person name="Schneider M.P."/>
            <person name="Vasconcelos V."/>
            <person name="Leao P.N."/>
        </authorList>
    </citation>
    <scope>NUCLEOTIDE SEQUENCE</scope>
    <source>
        <strain evidence="11">LEGE 11480</strain>
    </source>
</reference>
<dbReference type="Pfam" id="PF13393">
    <property type="entry name" value="tRNA-synt_His"/>
    <property type="match status" value="1"/>
</dbReference>
<keyword evidence="11" id="KW-0328">Glycosyltransferase</keyword>
<feature type="binding site" evidence="9">
    <location>
        <begin position="274"/>
        <end position="275"/>
    </location>
    <ligand>
        <name>L-histidine</name>
        <dbReference type="ChEBI" id="CHEBI:57595"/>
    </ligand>
</feature>
<dbReference type="GO" id="GO:0006427">
    <property type="term" value="P:histidyl-tRNA aminoacylation"/>
    <property type="evidence" value="ECO:0007669"/>
    <property type="project" value="TreeGrafter"/>
</dbReference>
<dbReference type="InterPro" id="IPR004517">
    <property type="entry name" value="HisZ"/>
</dbReference>
<dbReference type="GO" id="GO:0016757">
    <property type="term" value="F:glycosyltransferase activity"/>
    <property type="evidence" value="ECO:0007669"/>
    <property type="project" value="UniProtKB-KW"/>
</dbReference>
<evidence type="ECO:0000259" key="10">
    <source>
        <dbReference type="Pfam" id="PF13393"/>
    </source>
</evidence>
<feature type="binding site" evidence="9">
    <location>
        <begin position="77"/>
        <end position="79"/>
    </location>
    <ligand>
        <name>L-histidine</name>
        <dbReference type="ChEBI" id="CHEBI:57595"/>
    </ligand>
</feature>
<keyword evidence="8" id="KW-0028">Amino-acid biosynthesis</keyword>
<evidence type="ECO:0000256" key="4">
    <source>
        <dbReference type="ARBA" id="ARBA00011496"/>
    </source>
</evidence>
<dbReference type="PIRSF" id="PIRSF001549">
    <property type="entry name" value="His-tRNA_synth"/>
    <property type="match status" value="1"/>
</dbReference>
<dbReference type="GO" id="GO:0000105">
    <property type="term" value="P:L-histidine biosynthetic process"/>
    <property type="evidence" value="ECO:0007669"/>
    <property type="project" value="UniProtKB-UniRule"/>
</dbReference>
<evidence type="ECO:0000256" key="9">
    <source>
        <dbReference type="PIRSR" id="PIRSR001549-1"/>
    </source>
</evidence>
<dbReference type="PANTHER" id="PTHR43707">
    <property type="entry name" value="HISTIDYL-TRNA SYNTHETASE"/>
    <property type="match status" value="1"/>
</dbReference>
<evidence type="ECO:0000256" key="7">
    <source>
        <dbReference type="ARBA" id="ARBA00025246"/>
    </source>
</evidence>
<dbReference type="Gene3D" id="3.30.930.10">
    <property type="entry name" value="Bira Bifunctional Protein, Domain 2"/>
    <property type="match status" value="1"/>
</dbReference>
<evidence type="ECO:0000256" key="8">
    <source>
        <dbReference type="HAMAP-Rule" id="MF_00125"/>
    </source>
</evidence>
<protein>
    <recommendedName>
        <fullName evidence="5 8">ATP phosphoribosyltransferase regulatory subunit</fullName>
    </recommendedName>
</protein>
<organism evidence="11 12">
    <name type="scientific">Romeriopsis navalis LEGE 11480</name>
    <dbReference type="NCBI Taxonomy" id="2777977"/>
    <lineage>
        <taxon>Bacteria</taxon>
        <taxon>Bacillati</taxon>
        <taxon>Cyanobacteriota</taxon>
        <taxon>Cyanophyceae</taxon>
        <taxon>Leptolyngbyales</taxon>
        <taxon>Leptolyngbyaceae</taxon>
        <taxon>Romeriopsis</taxon>
        <taxon>Romeriopsis navalis</taxon>
    </lineage>
</organism>
<comment type="caution">
    <text evidence="11">The sequence shown here is derived from an EMBL/GenBank/DDBJ whole genome shotgun (WGS) entry which is preliminary data.</text>
</comment>
<dbReference type="GO" id="GO:0005737">
    <property type="term" value="C:cytoplasm"/>
    <property type="evidence" value="ECO:0007669"/>
    <property type="project" value="UniProtKB-SubCell"/>
</dbReference>
<dbReference type="PANTHER" id="PTHR43707:SF1">
    <property type="entry name" value="HISTIDINE--TRNA LIGASE, MITOCHONDRIAL-RELATED"/>
    <property type="match status" value="1"/>
</dbReference>
<evidence type="ECO:0000256" key="5">
    <source>
        <dbReference type="ARBA" id="ARBA00020397"/>
    </source>
</evidence>
<keyword evidence="6 8" id="KW-0963">Cytoplasm</keyword>
<comment type="similarity">
    <text evidence="3 8">Belongs to the class-II aminoacyl-tRNA synthetase family. HisZ subfamily.</text>
</comment>
<name>A0A928VU65_9CYAN</name>
<evidence type="ECO:0000256" key="2">
    <source>
        <dbReference type="ARBA" id="ARBA00004667"/>
    </source>
</evidence>
<dbReference type="SUPFAM" id="SSF55681">
    <property type="entry name" value="Class II aaRS and biotin synthetases"/>
    <property type="match status" value="1"/>
</dbReference>
<dbReference type="InterPro" id="IPR004516">
    <property type="entry name" value="HisRS/HisZ"/>
</dbReference>
<dbReference type="NCBIfam" id="TIGR00443">
    <property type="entry name" value="hisZ_biosyn_reg"/>
    <property type="match status" value="1"/>
</dbReference>
<dbReference type="Proteomes" id="UP000625316">
    <property type="component" value="Unassembled WGS sequence"/>
</dbReference>
<proteinExistence type="inferred from homology"/>
<dbReference type="InterPro" id="IPR041715">
    <property type="entry name" value="HisRS-like_core"/>
</dbReference>
<evidence type="ECO:0000256" key="3">
    <source>
        <dbReference type="ARBA" id="ARBA00005539"/>
    </source>
</evidence>
<gene>
    <name evidence="8" type="primary">hisZ</name>
    <name evidence="11" type="ORF">IQ266_23205</name>
</gene>
<dbReference type="AlphaFoldDB" id="A0A928VU65"/>
<accession>A0A928VU65</accession>
<comment type="miscellaneous">
    <text evidence="8">This function is generally fulfilled by the C-terminal part of HisG, which is missing in some bacteria such as this one.</text>
</comment>
<dbReference type="GO" id="GO:0004821">
    <property type="term" value="F:histidine-tRNA ligase activity"/>
    <property type="evidence" value="ECO:0007669"/>
    <property type="project" value="TreeGrafter"/>
</dbReference>
<dbReference type="InterPro" id="IPR045864">
    <property type="entry name" value="aa-tRNA-synth_II/BPL/LPL"/>
</dbReference>
<comment type="subunit">
    <text evidence="4 8">Heteromultimer composed of HisG and HisZ subunits.</text>
</comment>
<feature type="binding site" evidence="9">
    <location>
        <position position="270"/>
    </location>
    <ligand>
        <name>L-histidine</name>
        <dbReference type="ChEBI" id="CHEBI:57595"/>
    </ligand>
</feature>
<comment type="function">
    <text evidence="7 8">Required for the first step of histidine biosynthesis. May allow the feedback regulation of ATP phosphoribosyltransferase activity by histidine.</text>
</comment>
<keyword evidence="8" id="KW-0368">Histidine biosynthesis</keyword>
<evidence type="ECO:0000256" key="6">
    <source>
        <dbReference type="ARBA" id="ARBA00022490"/>
    </source>
</evidence>
<dbReference type="CDD" id="cd00773">
    <property type="entry name" value="HisRS-like_core"/>
    <property type="match status" value="1"/>
</dbReference>
<sequence length="415" mass="45420">MVYQPPTGARDLLPLDVAQKRWIEKRLQAVFHRWGYHRIITSTLERLDTLIAGGAIDPSTILAVQGAADEQLGLRPELTASIARTAVNRMSVSRFPQRLYYSANVFCRPDEDSHSSQQELFQAGVELLGGGGILADVEVLSIAMDCLANVGLGAVQSPQWQLIVGEAGLTKSLLSVFPERIRQTVRQAIAQLDLTGLEALPLEGALRDRALQMLDLRGEPTAVLQKVSQWDLDASQRQQVERLKTLFELMQASVGEGVKLPIVLDLSLIRTFDYYTGIVFEVASTGGTVQQVLAQGGRYDELLGSYHPQGDSVPGIGFSFQIDELYPVLLAAQQLPQSVPTSDYLVVAQDESACAAALRYAQTLRADQPELRVELNLDAGQKPERAAIIDYAQTRNIAQISWVSAEGITVEPVSQ</sequence>